<dbReference type="InterPro" id="IPR036291">
    <property type="entry name" value="NAD(P)-bd_dom_sf"/>
</dbReference>
<gene>
    <name evidence="4" type="ORF">ACFOHJ_06020</name>
</gene>
<evidence type="ECO:0000259" key="3">
    <source>
        <dbReference type="Pfam" id="PF02826"/>
    </source>
</evidence>
<proteinExistence type="predicted"/>
<dbReference type="Gene3D" id="3.40.50.720">
    <property type="entry name" value="NAD(P)-binding Rossmann-like Domain"/>
    <property type="match status" value="2"/>
</dbReference>
<comment type="caution">
    <text evidence="4">The sequence shown here is derived from an EMBL/GenBank/DDBJ whole genome shotgun (WGS) entry which is preliminary data.</text>
</comment>
<sequence length="331" mass="36058">MTAQATRSVPAAGSAEADDAAKRYGAVLFFSDFDDPVTWGDALKANIPGLDFRVYPDVGDPADIRHVLAWKPAPGFFKPFTNIAQVINLGAGIDSLVGRDDLPEVPISRLSDPGMIALMRSYVLFSVIRYARNIPEFEQAKRRREWHYIHPRPLHQIKVGVLGLGHLGSAVAAGLAAAGFDVRGWDIAAKTIEGVRTYTGPERDAFLSEVEILVNMMPHTPQTEKLIDKAVFDALPRGAKFVNASRGPVVDEPALVEALRSGQIGGATLDVFWVEPLPSDHPFWDMENVLITPHLASITVPEAAARDVAESIRRVSAGGEPLHRADTRRGY</sequence>
<dbReference type="Proteomes" id="UP001595583">
    <property type="component" value="Unassembled WGS sequence"/>
</dbReference>
<name>A0ABV7KBI9_9HYPH</name>
<evidence type="ECO:0000256" key="2">
    <source>
        <dbReference type="ARBA" id="ARBA00023027"/>
    </source>
</evidence>
<dbReference type="PANTHER" id="PTHR43333:SF1">
    <property type="entry name" value="D-ISOMER SPECIFIC 2-HYDROXYACID DEHYDROGENASE NAD-BINDING DOMAIN-CONTAINING PROTEIN"/>
    <property type="match status" value="1"/>
</dbReference>
<accession>A0ABV7KBI9</accession>
<dbReference type="Pfam" id="PF02826">
    <property type="entry name" value="2-Hacid_dh_C"/>
    <property type="match status" value="1"/>
</dbReference>
<keyword evidence="5" id="KW-1185">Reference proteome</keyword>
<dbReference type="PROSITE" id="PS00065">
    <property type="entry name" value="D_2_HYDROXYACID_DH_1"/>
    <property type="match status" value="1"/>
</dbReference>
<dbReference type="RefSeq" id="WP_378219512.1">
    <property type="nucleotide sequence ID" value="NZ_JBHRTK010000006.1"/>
</dbReference>
<reference evidence="5" key="1">
    <citation type="journal article" date="2019" name="Int. J. Syst. Evol. Microbiol.">
        <title>The Global Catalogue of Microorganisms (GCM) 10K type strain sequencing project: providing services to taxonomists for standard genome sequencing and annotation.</title>
        <authorList>
            <consortium name="The Broad Institute Genomics Platform"/>
            <consortium name="The Broad Institute Genome Sequencing Center for Infectious Disease"/>
            <person name="Wu L."/>
            <person name="Ma J."/>
        </authorList>
    </citation>
    <scope>NUCLEOTIDE SEQUENCE [LARGE SCALE GENOMIC DNA]</scope>
    <source>
        <strain evidence="5">KCTC 52165</strain>
    </source>
</reference>
<evidence type="ECO:0000256" key="1">
    <source>
        <dbReference type="ARBA" id="ARBA00023002"/>
    </source>
</evidence>
<dbReference type="InterPro" id="IPR006140">
    <property type="entry name" value="D-isomer_DH_NAD-bd"/>
</dbReference>
<dbReference type="SUPFAM" id="SSF51735">
    <property type="entry name" value="NAD(P)-binding Rossmann-fold domains"/>
    <property type="match status" value="1"/>
</dbReference>
<keyword evidence="2" id="KW-0520">NAD</keyword>
<dbReference type="PANTHER" id="PTHR43333">
    <property type="entry name" value="2-HACID_DH_C DOMAIN-CONTAINING PROTEIN"/>
    <property type="match status" value="1"/>
</dbReference>
<evidence type="ECO:0000313" key="4">
    <source>
        <dbReference type="EMBL" id="MFC3205763.1"/>
    </source>
</evidence>
<evidence type="ECO:0000313" key="5">
    <source>
        <dbReference type="Proteomes" id="UP001595583"/>
    </source>
</evidence>
<protein>
    <submittedName>
        <fullName evidence="4">2-hydroxyacid dehydrogenase</fullName>
    </submittedName>
</protein>
<dbReference type="CDD" id="cd12164">
    <property type="entry name" value="GDH_like_2"/>
    <property type="match status" value="1"/>
</dbReference>
<dbReference type="InterPro" id="IPR029752">
    <property type="entry name" value="D-isomer_DH_CS1"/>
</dbReference>
<organism evidence="4 5">
    <name type="scientific">Aquamicrobium soli</name>
    <dbReference type="NCBI Taxonomy" id="1811518"/>
    <lineage>
        <taxon>Bacteria</taxon>
        <taxon>Pseudomonadati</taxon>
        <taxon>Pseudomonadota</taxon>
        <taxon>Alphaproteobacteria</taxon>
        <taxon>Hyphomicrobiales</taxon>
        <taxon>Phyllobacteriaceae</taxon>
        <taxon>Aquamicrobium</taxon>
    </lineage>
</organism>
<keyword evidence="1" id="KW-0560">Oxidoreductase</keyword>
<dbReference type="EMBL" id="JBHRTK010000006">
    <property type="protein sequence ID" value="MFC3205763.1"/>
    <property type="molecule type" value="Genomic_DNA"/>
</dbReference>
<feature type="domain" description="D-isomer specific 2-hydroxyacid dehydrogenase NAD-binding" evidence="3">
    <location>
        <begin position="127"/>
        <end position="296"/>
    </location>
</feature>